<dbReference type="InterPro" id="IPR042097">
    <property type="entry name" value="Aminopeptidase_N-like_N_sf"/>
</dbReference>
<comment type="catalytic activity">
    <reaction evidence="1">
        <text>Release of an N-terminal amino acid, Xaa-|-Yaa- from a peptide, amide or arylamide. Xaa is preferably Ala, but may be most amino acids including Pro (slow action). When a terminal hydrophobic residue is followed by a prolyl residue, the two may be released as an intact Xaa-Pro dipeptide.</text>
        <dbReference type="EC" id="3.4.11.2"/>
    </reaction>
</comment>
<keyword evidence="4 9" id="KW-0645">Protease</keyword>
<keyword evidence="15" id="KW-1185">Reference proteome</keyword>
<gene>
    <name evidence="14" type="ORF">H8K55_00685</name>
</gene>
<evidence type="ECO:0000256" key="7">
    <source>
        <dbReference type="ARBA" id="ARBA00022833"/>
    </source>
</evidence>
<dbReference type="PANTHER" id="PTHR11533:SF174">
    <property type="entry name" value="PUROMYCIN-SENSITIVE AMINOPEPTIDASE-RELATED"/>
    <property type="match status" value="1"/>
</dbReference>
<feature type="domain" description="ERAP1-like C-terminal" evidence="12">
    <location>
        <begin position="568"/>
        <end position="875"/>
    </location>
</feature>
<dbReference type="EMBL" id="JACOGA010000001">
    <property type="protein sequence ID" value="MBC3872086.1"/>
    <property type="molecule type" value="Genomic_DNA"/>
</dbReference>
<organism evidence="14 15">
    <name type="scientific">Undibacterium flavidum</name>
    <dbReference type="NCBI Taxonomy" id="2762297"/>
    <lineage>
        <taxon>Bacteria</taxon>
        <taxon>Pseudomonadati</taxon>
        <taxon>Pseudomonadota</taxon>
        <taxon>Betaproteobacteria</taxon>
        <taxon>Burkholderiales</taxon>
        <taxon>Oxalobacteraceae</taxon>
        <taxon>Undibacterium</taxon>
    </lineage>
</organism>
<evidence type="ECO:0000256" key="10">
    <source>
        <dbReference type="SAM" id="SignalP"/>
    </source>
</evidence>
<dbReference type="InterPro" id="IPR045357">
    <property type="entry name" value="Aminopeptidase_N-like_N"/>
</dbReference>
<dbReference type="InterPro" id="IPR014782">
    <property type="entry name" value="Peptidase_M1_dom"/>
</dbReference>
<evidence type="ECO:0000259" key="13">
    <source>
        <dbReference type="Pfam" id="PF17900"/>
    </source>
</evidence>
<evidence type="ECO:0000256" key="6">
    <source>
        <dbReference type="ARBA" id="ARBA00022801"/>
    </source>
</evidence>
<dbReference type="SUPFAM" id="SSF63737">
    <property type="entry name" value="Leukotriene A4 hydrolase N-terminal domain"/>
    <property type="match status" value="1"/>
</dbReference>
<feature type="chain" id="PRO_5047248592" description="Aminopeptidase" evidence="10">
    <location>
        <begin position="25"/>
        <end position="898"/>
    </location>
</feature>
<evidence type="ECO:0000259" key="11">
    <source>
        <dbReference type="Pfam" id="PF01433"/>
    </source>
</evidence>
<dbReference type="InterPro" id="IPR024571">
    <property type="entry name" value="ERAP1-like_C_dom"/>
</dbReference>
<dbReference type="PANTHER" id="PTHR11533">
    <property type="entry name" value="PROTEASE M1 ZINC METALLOPROTEASE"/>
    <property type="match status" value="1"/>
</dbReference>
<dbReference type="EC" id="3.4.11.-" evidence="9"/>
<dbReference type="Gene3D" id="1.25.50.20">
    <property type="match status" value="1"/>
</dbReference>
<feature type="domain" description="Peptidase M1 membrane alanine aminopeptidase" evidence="11">
    <location>
        <begin position="274"/>
        <end position="490"/>
    </location>
</feature>
<evidence type="ECO:0000259" key="12">
    <source>
        <dbReference type="Pfam" id="PF11838"/>
    </source>
</evidence>
<evidence type="ECO:0000256" key="3">
    <source>
        <dbReference type="ARBA" id="ARBA00022438"/>
    </source>
</evidence>
<dbReference type="Pfam" id="PF17900">
    <property type="entry name" value="Peptidase_M1_N"/>
    <property type="match status" value="1"/>
</dbReference>
<comment type="similarity">
    <text evidence="2 9">Belongs to the peptidase M1 family.</text>
</comment>
<keyword evidence="10" id="KW-0732">Signal</keyword>
<dbReference type="Pfam" id="PF11838">
    <property type="entry name" value="ERAP1_C"/>
    <property type="match status" value="1"/>
</dbReference>
<comment type="cofactor">
    <cofactor evidence="9">
        <name>Zn(2+)</name>
        <dbReference type="ChEBI" id="CHEBI:29105"/>
    </cofactor>
    <text evidence="9">Binds 1 zinc ion per subunit.</text>
</comment>
<proteinExistence type="inferred from homology"/>
<feature type="signal peptide" evidence="10">
    <location>
        <begin position="1"/>
        <end position="24"/>
    </location>
</feature>
<evidence type="ECO:0000256" key="8">
    <source>
        <dbReference type="ARBA" id="ARBA00023049"/>
    </source>
</evidence>
<dbReference type="SUPFAM" id="SSF55486">
    <property type="entry name" value="Metalloproteases ('zincins'), catalytic domain"/>
    <property type="match status" value="1"/>
</dbReference>
<keyword evidence="5 9" id="KW-0479">Metal-binding</keyword>
<evidence type="ECO:0000256" key="4">
    <source>
        <dbReference type="ARBA" id="ARBA00022670"/>
    </source>
</evidence>
<dbReference type="Gene3D" id="1.10.390.10">
    <property type="entry name" value="Neutral Protease Domain 2"/>
    <property type="match status" value="1"/>
</dbReference>
<dbReference type="Gene3D" id="2.60.40.1730">
    <property type="entry name" value="tricorn interacting facor f3 domain"/>
    <property type="match status" value="1"/>
</dbReference>
<dbReference type="InterPro" id="IPR001930">
    <property type="entry name" value="Peptidase_M1"/>
</dbReference>
<comment type="caution">
    <text evidence="14">The sequence shown here is derived from an EMBL/GenBank/DDBJ whole genome shotgun (WGS) entry which is preliminary data.</text>
</comment>
<evidence type="ECO:0000256" key="9">
    <source>
        <dbReference type="RuleBase" id="RU364040"/>
    </source>
</evidence>
<sequence>MKPSLISLAIATFISGSLPATTWAAEDVAKAKQHQHQDAISIDYSKITTQLPRGVRPSHYDIALTPNAQAASFSGKAAITLSLLQASDSITLNATDLSFKRVRLIDLKTKAQFDDAKVTVNKEAQTASFHFSKALKKGEYKLELEYDGVIGTQAVGLFSLDYDSADGKQRALYTQFENSDARRVIPSWDEPIFKATFNLEVTVPSKQMAVSNMPVLSKTELGNGTSLVKFGTSPKMSTYLLFLSVGDFERATVMAEGTEIGVIAKRGSLDQARYVLEESKGILREFNDYFGTRYPLPKLDNVAAPGTSQFFSAMENWGAIFTFESSILLDPAISTHANKQLAFVTAAHETAHQWFGDLVTMQWWDDLWLNEGFASWMENRTMMRLHPEWLPEFNAIAVREQAIARDALATTHPVVQKIRTVDQASQAFDTITYQKGEAVIRMLENYVGADAWRDAVRAYMKKHAYSSTQSRDLWVQVEKAARKPIVAIAKDFTEQPGVPLIYVDDVACKNGQSIVSLRQGEFSKDIAGKKPLHWRVPVVAQIAGTKVVANTLVVNGKGSLQLPACGTVVVNAGQVGYYRTLYAPKVLAQLTQNFGQVAAIDQVGILSDNWSMGLAGQQPITAYLDLVKATPSQASVQVWGDIADVFVTLHGYLKGDPQRQQAFTHFALQRLSPLMQELGWQAKAGEADYVANFRSNLIGVLGALGEPGVLAEAKRRFEVMDTDPNAAPAALRLLILSIVAGNADQKTWDALHAKAHAEKSSLVRQSLYTLLASTNDKALAQQALDLALTDEPGLTNSAAMIRQVSANHADLAFDFAVANMDKVNERVDGTSRSRFFPALASASSDSKMIAKLNAYANAHLDPSARRELETVIAGISYRIKVKQERVPAIRAWLDSQAK</sequence>
<keyword evidence="3 9" id="KW-0031">Aminopeptidase</keyword>
<protein>
    <recommendedName>
        <fullName evidence="9">Aminopeptidase</fullName>
        <ecNumber evidence="9">3.4.11.-</ecNumber>
    </recommendedName>
</protein>
<dbReference type="RefSeq" id="WP_186940099.1">
    <property type="nucleotide sequence ID" value="NZ_JACOGA010000001.1"/>
</dbReference>
<name>A0ABR6Y633_9BURK</name>
<accession>A0ABR6Y633</accession>
<dbReference type="InterPro" id="IPR050344">
    <property type="entry name" value="Peptidase_M1_aminopeptidases"/>
</dbReference>
<dbReference type="Proteomes" id="UP000624279">
    <property type="component" value="Unassembled WGS sequence"/>
</dbReference>
<evidence type="ECO:0000313" key="14">
    <source>
        <dbReference type="EMBL" id="MBC3872086.1"/>
    </source>
</evidence>
<feature type="domain" description="Aminopeptidase N-like N-terminal" evidence="13">
    <location>
        <begin position="57"/>
        <end position="240"/>
    </location>
</feature>
<dbReference type="Pfam" id="PF01433">
    <property type="entry name" value="Peptidase_M1"/>
    <property type="match status" value="1"/>
</dbReference>
<dbReference type="InterPro" id="IPR027268">
    <property type="entry name" value="Peptidase_M4/M1_CTD_sf"/>
</dbReference>
<dbReference type="PRINTS" id="PR00756">
    <property type="entry name" value="ALADIPTASE"/>
</dbReference>
<reference evidence="14 15" key="1">
    <citation type="submission" date="2020-08" db="EMBL/GenBank/DDBJ databases">
        <title>Novel species isolated from subtropical streams in China.</title>
        <authorList>
            <person name="Lu H."/>
        </authorList>
    </citation>
    <scope>NUCLEOTIDE SEQUENCE [LARGE SCALE GENOMIC DNA]</scope>
    <source>
        <strain evidence="14 15">LX15W</strain>
    </source>
</reference>
<keyword evidence="7 9" id="KW-0862">Zinc</keyword>
<evidence type="ECO:0000256" key="1">
    <source>
        <dbReference type="ARBA" id="ARBA00000098"/>
    </source>
</evidence>
<dbReference type="InterPro" id="IPR034016">
    <property type="entry name" value="M1_APN-typ"/>
</dbReference>
<evidence type="ECO:0000256" key="2">
    <source>
        <dbReference type="ARBA" id="ARBA00010136"/>
    </source>
</evidence>
<keyword evidence="8 9" id="KW-0482">Metalloprotease</keyword>
<evidence type="ECO:0000256" key="5">
    <source>
        <dbReference type="ARBA" id="ARBA00022723"/>
    </source>
</evidence>
<keyword evidence="6 9" id="KW-0378">Hydrolase</keyword>
<evidence type="ECO:0000313" key="15">
    <source>
        <dbReference type="Proteomes" id="UP000624279"/>
    </source>
</evidence>
<dbReference type="CDD" id="cd09601">
    <property type="entry name" value="M1_APN-Q_like"/>
    <property type="match status" value="1"/>
</dbReference>